<evidence type="ECO:0000313" key="2">
    <source>
        <dbReference type="Proteomes" id="UP000249239"/>
    </source>
</evidence>
<accession>A0A2W7NKZ2</accession>
<organism evidence="1 2">
    <name type="scientific">Breznakibacter xylanolyticus</name>
    <dbReference type="NCBI Taxonomy" id="990"/>
    <lineage>
        <taxon>Bacteria</taxon>
        <taxon>Pseudomonadati</taxon>
        <taxon>Bacteroidota</taxon>
        <taxon>Bacteroidia</taxon>
        <taxon>Marinilabiliales</taxon>
        <taxon>Marinilabiliaceae</taxon>
        <taxon>Breznakibacter</taxon>
    </lineage>
</organism>
<name>A0A2W7NKZ2_9BACT</name>
<dbReference type="EMBL" id="QKZK01000003">
    <property type="protein sequence ID" value="PZX20153.1"/>
    <property type="molecule type" value="Genomic_DNA"/>
</dbReference>
<dbReference type="AlphaFoldDB" id="A0A2W7NKZ2"/>
<dbReference type="RefSeq" id="WP_146260621.1">
    <property type="nucleotide sequence ID" value="NZ_QKZK01000003.1"/>
</dbReference>
<reference evidence="1 2" key="1">
    <citation type="submission" date="2018-06" db="EMBL/GenBank/DDBJ databases">
        <title>Genomic Encyclopedia of Archaeal and Bacterial Type Strains, Phase II (KMG-II): from individual species to whole genera.</title>
        <authorList>
            <person name="Goeker M."/>
        </authorList>
    </citation>
    <scope>NUCLEOTIDE SEQUENCE [LARGE SCALE GENOMIC DNA]</scope>
    <source>
        <strain evidence="1 2">DSM 6779</strain>
    </source>
</reference>
<comment type="caution">
    <text evidence="1">The sequence shown here is derived from an EMBL/GenBank/DDBJ whole genome shotgun (WGS) entry which is preliminary data.</text>
</comment>
<evidence type="ECO:0000313" key="1">
    <source>
        <dbReference type="EMBL" id="PZX20153.1"/>
    </source>
</evidence>
<sequence length="76" mass="8785">MNNIHKLTSINTSAMVHFDLKPTNIEKATTISRYISEHYQIFHITNPIVHPSDTKHTLTNPLKAIHIFNLDDKEHP</sequence>
<dbReference type="Proteomes" id="UP000249239">
    <property type="component" value="Unassembled WGS sequence"/>
</dbReference>
<keyword evidence="2" id="KW-1185">Reference proteome</keyword>
<gene>
    <name evidence="1" type="ORF">LX69_00609</name>
</gene>
<proteinExistence type="predicted"/>
<protein>
    <submittedName>
        <fullName evidence="1">Uncharacterized protein</fullName>
    </submittedName>
</protein>